<dbReference type="InterPro" id="IPR005861">
    <property type="entry name" value="HisP_aminotrans"/>
</dbReference>
<evidence type="ECO:0000256" key="5">
    <source>
        <dbReference type="ARBA" id="ARBA00022576"/>
    </source>
</evidence>
<evidence type="ECO:0000256" key="9">
    <source>
        <dbReference type="HAMAP-Rule" id="MF_01023"/>
    </source>
</evidence>
<dbReference type="InterPro" id="IPR015421">
    <property type="entry name" value="PyrdxlP-dep_Trfase_major"/>
</dbReference>
<dbReference type="PANTHER" id="PTHR43643:SF3">
    <property type="entry name" value="HISTIDINOL-PHOSPHATE AMINOTRANSFERASE"/>
    <property type="match status" value="1"/>
</dbReference>
<evidence type="ECO:0000256" key="2">
    <source>
        <dbReference type="ARBA" id="ARBA00005011"/>
    </source>
</evidence>
<comment type="caution">
    <text evidence="11">The sequence shown here is derived from an EMBL/GenBank/DDBJ whole genome shotgun (WGS) entry which is preliminary data.</text>
</comment>
<evidence type="ECO:0000256" key="7">
    <source>
        <dbReference type="ARBA" id="ARBA00022898"/>
    </source>
</evidence>
<evidence type="ECO:0000256" key="6">
    <source>
        <dbReference type="ARBA" id="ARBA00022679"/>
    </source>
</evidence>
<dbReference type="Gene3D" id="3.90.1150.10">
    <property type="entry name" value="Aspartate Aminotransferase, domain 1"/>
    <property type="match status" value="1"/>
</dbReference>
<dbReference type="SUPFAM" id="SSF53383">
    <property type="entry name" value="PLP-dependent transferases"/>
    <property type="match status" value="1"/>
</dbReference>
<organism evidence="11 12">
    <name type="scientific">Gluconobacter cerinus</name>
    <dbReference type="NCBI Taxonomy" id="38307"/>
    <lineage>
        <taxon>Bacteria</taxon>
        <taxon>Pseudomonadati</taxon>
        <taxon>Pseudomonadota</taxon>
        <taxon>Alphaproteobacteria</taxon>
        <taxon>Acetobacterales</taxon>
        <taxon>Acetobacteraceae</taxon>
        <taxon>Gluconobacter</taxon>
    </lineage>
</organism>
<dbReference type="InterPro" id="IPR015422">
    <property type="entry name" value="PyrdxlP-dep_Trfase_small"/>
</dbReference>
<evidence type="ECO:0000313" key="11">
    <source>
        <dbReference type="EMBL" id="OAJ68259.1"/>
    </source>
</evidence>
<dbReference type="Pfam" id="PF00155">
    <property type="entry name" value="Aminotran_1_2"/>
    <property type="match status" value="1"/>
</dbReference>
<comment type="pathway">
    <text evidence="2 9">Amino-acid biosynthesis; L-histidine biosynthesis; L-histidine from 5-phospho-alpha-D-ribose 1-diphosphate: step 7/9.</text>
</comment>
<dbReference type="InterPro" id="IPR015424">
    <property type="entry name" value="PyrdxlP-dep_Trfase"/>
</dbReference>
<gene>
    <name evidence="9" type="primary">hisC</name>
    <name evidence="11" type="ORF">A0123_00963</name>
</gene>
<sequence length="356" mass="39495">MSRFWNKRVHALDPYVPGEQPKLTNLLKLNTNESPYGPSPRVLEAIRETATDDLRLYPDPTATVLCETIAKRFGVTTDRVFVGNGSDEVLAHAFRALFHDDAPLYFSDVTYGFYPVYCSLFEQPFKQFPLNDDYEIDINAYDGPCGGVVVANPNANTGLALSLEQIEMLALRHPDRTVIIDEAYVDFGADSAIELTKRHDNLLVVQTLSKSYALAGLRVGFAIGSPELIEGLIRVKDSFNSYPLSRPAQAGAIAAIKDTDWLEEITARVIASRKTLVPELENLGFQVLPSCANFILMRHPAHPAGSIASALRERSILVRHLSTPRIQNWLRVTIGTDEACTRLIDALRAIILTNRS</sequence>
<proteinExistence type="inferred from homology"/>
<feature type="modified residue" description="N6-(pyridoxal phosphate)lysine" evidence="9">
    <location>
        <position position="210"/>
    </location>
</feature>
<keyword evidence="7 9" id="KW-0663">Pyridoxal phosphate</keyword>
<evidence type="ECO:0000256" key="4">
    <source>
        <dbReference type="ARBA" id="ARBA00011738"/>
    </source>
</evidence>
<dbReference type="OrthoDB" id="9809616at2"/>
<dbReference type="PANTHER" id="PTHR43643">
    <property type="entry name" value="HISTIDINOL-PHOSPHATE AMINOTRANSFERASE 2"/>
    <property type="match status" value="1"/>
</dbReference>
<name>A0A1B6VM19_9PROT</name>
<evidence type="ECO:0000313" key="12">
    <source>
        <dbReference type="Proteomes" id="UP000077786"/>
    </source>
</evidence>
<evidence type="ECO:0000259" key="10">
    <source>
        <dbReference type="Pfam" id="PF00155"/>
    </source>
</evidence>
<dbReference type="PATRIC" id="fig|38307.3.peg.993"/>
<dbReference type="GO" id="GO:0000105">
    <property type="term" value="P:L-histidine biosynthetic process"/>
    <property type="evidence" value="ECO:0007669"/>
    <property type="project" value="UniProtKB-UniRule"/>
</dbReference>
<dbReference type="Proteomes" id="UP000077786">
    <property type="component" value="Unassembled WGS sequence"/>
</dbReference>
<dbReference type="UniPathway" id="UPA00031">
    <property type="reaction ID" value="UER00012"/>
</dbReference>
<dbReference type="InterPro" id="IPR004839">
    <property type="entry name" value="Aminotransferase_I/II_large"/>
</dbReference>
<dbReference type="RefSeq" id="WP_064273862.1">
    <property type="nucleotide sequence ID" value="NZ_JACRVY010000001.1"/>
</dbReference>
<feature type="domain" description="Aminotransferase class I/classII large" evidence="10">
    <location>
        <begin position="25"/>
        <end position="347"/>
    </location>
</feature>
<dbReference type="InterPro" id="IPR001917">
    <property type="entry name" value="Aminotrans_II_pyridoxalP_BS"/>
</dbReference>
<dbReference type="GO" id="GO:0030170">
    <property type="term" value="F:pyridoxal phosphate binding"/>
    <property type="evidence" value="ECO:0007669"/>
    <property type="project" value="InterPro"/>
</dbReference>
<reference evidence="11 12" key="1">
    <citation type="submission" date="2016-03" db="EMBL/GenBank/DDBJ databases">
        <title>Draft genome sequence of Gluconobacter cerinus strain CECT 9110.</title>
        <authorList>
            <person name="Sainz F."/>
            <person name="Mas A."/>
            <person name="Torija M.J."/>
        </authorList>
    </citation>
    <scope>NUCLEOTIDE SEQUENCE [LARGE SCALE GENOMIC DNA]</scope>
    <source>
        <strain evidence="11 12">CECT 9110</strain>
    </source>
</reference>
<comment type="similarity">
    <text evidence="3 9">Belongs to the class-II pyridoxal-phosphate-dependent aminotransferase family. Histidinol-phosphate aminotransferase subfamily.</text>
</comment>
<dbReference type="AlphaFoldDB" id="A0A1B6VM19"/>
<dbReference type="CDD" id="cd00609">
    <property type="entry name" value="AAT_like"/>
    <property type="match status" value="1"/>
</dbReference>
<evidence type="ECO:0000256" key="8">
    <source>
        <dbReference type="ARBA" id="ARBA00047481"/>
    </source>
</evidence>
<evidence type="ECO:0000256" key="1">
    <source>
        <dbReference type="ARBA" id="ARBA00001933"/>
    </source>
</evidence>
<dbReference type="EC" id="2.6.1.9" evidence="9"/>
<comment type="subunit">
    <text evidence="4 9">Homodimer.</text>
</comment>
<dbReference type="HAMAP" id="MF_01023">
    <property type="entry name" value="HisC_aminotrans_2"/>
    <property type="match status" value="1"/>
</dbReference>
<protein>
    <recommendedName>
        <fullName evidence="9">Histidinol-phosphate aminotransferase</fullName>
        <ecNumber evidence="9">2.6.1.9</ecNumber>
    </recommendedName>
    <alternativeName>
        <fullName evidence="9">Imidazole acetol-phosphate transaminase</fullName>
    </alternativeName>
</protein>
<keyword evidence="9" id="KW-0028">Amino-acid biosynthesis</keyword>
<dbReference type="NCBIfam" id="TIGR01141">
    <property type="entry name" value="hisC"/>
    <property type="match status" value="1"/>
</dbReference>
<dbReference type="EMBL" id="LUTU01000005">
    <property type="protein sequence ID" value="OAJ68259.1"/>
    <property type="molecule type" value="Genomic_DNA"/>
</dbReference>
<comment type="catalytic activity">
    <reaction evidence="8 9">
        <text>L-histidinol phosphate + 2-oxoglutarate = 3-(imidazol-4-yl)-2-oxopropyl phosphate + L-glutamate</text>
        <dbReference type="Rhea" id="RHEA:23744"/>
        <dbReference type="ChEBI" id="CHEBI:16810"/>
        <dbReference type="ChEBI" id="CHEBI:29985"/>
        <dbReference type="ChEBI" id="CHEBI:57766"/>
        <dbReference type="ChEBI" id="CHEBI:57980"/>
        <dbReference type="EC" id="2.6.1.9"/>
    </reaction>
</comment>
<keyword evidence="6 9" id="KW-0808">Transferase</keyword>
<dbReference type="GO" id="GO:0004400">
    <property type="term" value="F:histidinol-phosphate transaminase activity"/>
    <property type="evidence" value="ECO:0007669"/>
    <property type="project" value="UniProtKB-UniRule"/>
</dbReference>
<keyword evidence="9" id="KW-0368">Histidine biosynthesis</keyword>
<dbReference type="Gene3D" id="3.40.640.10">
    <property type="entry name" value="Type I PLP-dependent aspartate aminotransferase-like (Major domain)"/>
    <property type="match status" value="1"/>
</dbReference>
<keyword evidence="5 9" id="KW-0032">Aminotransferase</keyword>
<comment type="cofactor">
    <cofactor evidence="1 9">
        <name>pyridoxal 5'-phosphate</name>
        <dbReference type="ChEBI" id="CHEBI:597326"/>
    </cofactor>
</comment>
<accession>A0A1B6VM19</accession>
<dbReference type="PROSITE" id="PS00599">
    <property type="entry name" value="AA_TRANSFER_CLASS_2"/>
    <property type="match status" value="1"/>
</dbReference>
<evidence type="ECO:0000256" key="3">
    <source>
        <dbReference type="ARBA" id="ARBA00007970"/>
    </source>
</evidence>
<dbReference type="InterPro" id="IPR050106">
    <property type="entry name" value="HistidinolP_aminotransfase"/>
</dbReference>